<sequence>MHGPLELFPSLRQRLLSCMFKPQIFAPHAVFWFSTWMLYFLFQDETASLSSTASLAAAGATLVTTTATATATMTATTTKTIAYTSSVETEAAGANITSAVETFLSLKANDSARQVATYIEGFNENCKLKLRLWNASLETQLGFWEREYESLKAYNNTIFSNLLEQAQTINSSVDYLSNSGFLVASDSQSSVLRGLSLNTSFLQSVFGNVSSNLGKIRNLTLPAAPTATASALSASEILDSITSNKTTSNFTSMLGVLGSDKKIRTTLLVKRDSASDTSGKYKQKAIRISSALAATYVAATFAFVCLEYVTYKIEVRGAQDTLQHQLECIDELYKGETVISVARIRAHESFQQLLICYNDFAKHPVTYTFTEMALELLRRPLSKTWSPVAVAKFVKAYNWWLTTNGLHVFCLFLAAVVEGQILRAFLDVSHSTHPTSLYPRSKFSEAALSTKTLGSISSSCALFESTVNAEINSVVHERLWNASRGNVTQINSLLDEYFSNVNATLKDQVPAIDMNMSYWSSELNSEQTFNFTSFSETLAHEIYEVVAPSENLETKRLVRRSEAAQSQAMGKTILARYEKGCLCLLGSVVFYLLCGFLAAAV</sequence>
<keyword evidence="1" id="KW-1133">Transmembrane helix</keyword>
<dbReference type="eggNOG" id="ENOG502S7IH">
    <property type="taxonomic scope" value="Eukaryota"/>
</dbReference>
<keyword evidence="1" id="KW-0812">Transmembrane</keyword>
<organism evidence="2 3">
    <name type="scientific">Lachancea thermotolerans (strain ATCC 56472 / CBS 6340 / NRRL Y-8284)</name>
    <name type="common">Yeast</name>
    <name type="synonym">Kluyveromyces thermotolerans</name>
    <dbReference type="NCBI Taxonomy" id="559295"/>
    <lineage>
        <taxon>Eukaryota</taxon>
        <taxon>Fungi</taxon>
        <taxon>Dikarya</taxon>
        <taxon>Ascomycota</taxon>
        <taxon>Saccharomycotina</taxon>
        <taxon>Saccharomycetes</taxon>
        <taxon>Saccharomycetales</taxon>
        <taxon>Saccharomycetaceae</taxon>
        <taxon>Lachancea</taxon>
    </lineage>
</organism>
<proteinExistence type="predicted"/>
<dbReference type="AlphaFoldDB" id="C5DBL7"/>
<evidence type="ECO:0000313" key="3">
    <source>
        <dbReference type="Proteomes" id="UP000002036"/>
    </source>
</evidence>
<name>C5DBL7_LACTC</name>
<reference evidence="2 3" key="1">
    <citation type="journal article" date="2009" name="Genome Res.">
        <title>Comparative genomics of protoploid Saccharomycetaceae.</title>
        <authorList>
            <consortium name="The Genolevures Consortium"/>
            <person name="Souciet J.-L."/>
            <person name="Dujon B."/>
            <person name="Gaillardin C."/>
            <person name="Johnston M."/>
            <person name="Baret P.V."/>
            <person name="Cliften P."/>
            <person name="Sherman D.J."/>
            <person name="Weissenbach J."/>
            <person name="Westhof E."/>
            <person name="Wincker P."/>
            <person name="Jubin C."/>
            <person name="Poulain J."/>
            <person name="Barbe V."/>
            <person name="Segurens B."/>
            <person name="Artiguenave F."/>
            <person name="Anthouard V."/>
            <person name="Vacherie B."/>
            <person name="Val M.-E."/>
            <person name="Fulton R.S."/>
            <person name="Minx P."/>
            <person name="Wilson R."/>
            <person name="Durrens P."/>
            <person name="Jean G."/>
            <person name="Marck C."/>
            <person name="Martin T."/>
            <person name="Nikolski M."/>
            <person name="Rolland T."/>
            <person name="Seret M.-L."/>
            <person name="Casaregola S."/>
            <person name="Despons L."/>
            <person name="Fairhead C."/>
            <person name="Fischer G."/>
            <person name="Lafontaine I."/>
            <person name="Leh V."/>
            <person name="Lemaire M."/>
            <person name="de Montigny J."/>
            <person name="Neuveglise C."/>
            <person name="Thierry A."/>
            <person name="Blanc-Lenfle I."/>
            <person name="Bleykasten C."/>
            <person name="Diffels J."/>
            <person name="Fritsch E."/>
            <person name="Frangeul L."/>
            <person name="Goeffon A."/>
            <person name="Jauniaux N."/>
            <person name="Kachouri-Lafond R."/>
            <person name="Payen C."/>
            <person name="Potier S."/>
            <person name="Pribylova L."/>
            <person name="Ozanne C."/>
            <person name="Richard G.-F."/>
            <person name="Sacerdot C."/>
            <person name="Straub M.-L."/>
            <person name="Talla E."/>
        </authorList>
    </citation>
    <scope>NUCLEOTIDE SEQUENCE [LARGE SCALE GENOMIC DNA]</scope>
    <source>
        <strain evidence="3">ATCC 56472 / CBS 6340 / NRRL Y-8284</strain>
    </source>
</reference>
<dbReference type="GeneID" id="8290416"/>
<dbReference type="Proteomes" id="UP000002036">
    <property type="component" value="Chromosome A"/>
</dbReference>
<dbReference type="FunCoup" id="C5DBL7">
    <property type="interactions" value="103"/>
</dbReference>
<dbReference type="EMBL" id="CU928165">
    <property type="protein sequence ID" value="CAR21174.1"/>
    <property type="molecule type" value="Genomic_DNA"/>
</dbReference>
<keyword evidence="3" id="KW-1185">Reference proteome</keyword>
<dbReference type="OMA" id="HINTARK"/>
<dbReference type="OrthoDB" id="4036011at2759"/>
<gene>
    <name evidence="2" type="ordered locus">KLTH0A03630g</name>
</gene>
<dbReference type="InParanoid" id="C5DBL7"/>
<dbReference type="KEGG" id="lth:KLTH0A03630g"/>
<dbReference type="RefSeq" id="XP_002551616.1">
    <property type="nucleotide sequence ID" value="XM_002551570.1"/>
</dbReference>
<accession>C5DBL7</accession>
<evidence type="ECO:0000256" key="1">
    <source>
        <dbReference type="SAM" id="Phobius"/>
    </source>
</evidence>
<feature type="transmembrane region" description="Helical" evidence="1">
    <location>
        <begin position="290"/>
        <end position="311"/>
    </location>
</feature>
<evidence type="ECO:0000313" key="2">
    <source>
        <dbReference type="EMBL" id="CAR21174.1"/>
    </source>
</evidence>
<feature type="transmembrane region" description="Helical" evidence="1">
    <location>
        <begin position="581"/>
        <end position="600"/>
    </location>
</feature>
<keyword evidence="1" id="KW-0472">Membrane</keyword>
<protein>
    <submittedName>
        <fullName evidence="2">KLTH0A03630p</fullName>
    </submittedName>
</protein>
<dbReference type="HOGENOM" id="CLU_454197_0_0_1"/>